<evidence type="ECO:0000256" key="8">
    <source>
        <dbReference type="ARBA" id="ARBA00023136"/>
    </source>
</evidence>
<dbReference type="InterPro" id="IPR050939">
    <property type="entry name" value="Olfactory_GPCR1"/>
</dbReference>
<evidence type="ECO:0000256" key="10">
    <source>
        <dbReference type="ARBA" id="ARBA00023170"/>
    </source>
</evidence>
<evidence type="ECO:0000256" key="11">
    <source>
        <dbReference type="ARBA" id="ARBA00023180"/>
    </source>
</evidence>
<dbReference type="PRINTS" id="PR00245">
    <property type="entry name" value="OLFACTORYR"/>
</dbReference>
<feature type="transmembrane region" description="Helical" evidence="13">
    <location>
        <begin position="59"/>
        <end position="78"/>
    </location>
</feature>
<sequence>MKQGNDSTVTEFILVGFTDIPQLQIVLFILFLGIFIFTVSANVIIISTVRAEPSLHKPMYFFISNFSFMEMCYTTALIPKMMAGVLTGNKFISVQSCIIQFYCIFAFGAAINFLLAVMSYDRYLAICHPFHYMTIMSNAVCGYLASFAWTAGLFAPVMPAIWISTLYFCGPQKIDHFFCDFAPVVNLSCTDTSIVEITFFIFSWTIILGCFFFTMISYVHIISAVLQIQSPFGRQKTFSTCTSHLTVVSIYYGTAIFMYVRPTARTTFHWDKLVSIFYSMVTPLFNPIIYSLRNQEVKKALRKVISRHHKQT</sequence>
<dbReference type="AlphaFoldDB" id="A0A6P7WN80"/>
<dbReference type="GO" id="GO:0004930">
    <property type="term" value="F:G protein-coupled receptor activity"/>
    <property type="evidence" value="ECO:0007669"/>
    <property type="project" value="UniProtKB-KW"/>
</dbReference>
<feature type="domain" description="G-protein coupled receptors family 1 profile" evidence="14">
    <location>
        <begin position="41"/>
        <end position="290"/>
    </location>
</feature>
<feature type="transmembrane region" description="Helical" evidence="13">
    <location>
        <begin position="140"/>
        <end position="163"/>
    </location>
</feature>
<dbReference type="Pfam" id="PF13853">
    <property type="entry name" value="7tm_4"/>
    <property type="match status" value="1"/>
</dbReference>
<dbReference type="GeneID" id="115457225"/>
<keyword evidence="2" id="KW-1003">Cell membrane</keyword>
<accession>A0A6P7WN80</accession>
<dbReference type="InterPro" id="IPR000725">
    <property type="entry name" value="Olfact_rcpt"/>
</dbReference>
<dbReference type="InParanoid" id="A0A6P7WN80"/>
<keyword evidence="12" id="KW-0807">Transducer</keyword>
<keyword evidence="9" id="KW-1015">Disulfide bond</keyword>
<dbReference type="SUPFAM" id="SSF81321">
    <property type="entry name" value="Family A G protein-coupled receptor-like"/>
    <property type="match status" value="1"/>
</dbReference>
<dbReference type="PANTHER" id="PTHR24242">
    <property type="entry name" value="G-PROTEIN COUPLED RECEPTOR"/>
    <property type="match status" value="1"/>
</dbReference>
<protein>
    <submittedName>
        <fullName evidence="16">Olfactory receptor 6F1-like</fullName>
    </submittedName>
</protein>
<evidence type="ECO:0000256" key="6">
    <source>
        <dbReference type="ARBA" id="ARBA00022989"/>
    </source>
</evidence>
<keyword evidence="3" id="KW-0716">Sensory transduction</keyword>
<dbReference type="OrthoDB" id="9836137at2759"/>
<keyword evidence="7" id="KW-0297">G-protein coupled receptor</keyword>
<feature type="transmembrane region" description="Helical" evidence="13">
    <location>
        <begin position="201"/>
        <end position="226"/>
    </location>
</feature>
<evidence type="ECO:0000256" key="4">
    <source>
        <dbReference type="ARBA" id="ARBA00022692"/>
    </source>
</evidence>
<keyword evidence="6 13" id="KW-1133">Transmembrane helix</keyword>
<keyword evidence="5" id="KW-0552">Olfaction</keyword>
<feature type="transmembrane region" description="Helical" evidence="13">
    <location>
        <begin position="238"/>
        <end position="260"/>
    </location>
</feature>
<dbReference type="Proteomes" id="UP000515156">
    <property type="component" value="Chromosome 14"/>
</dbReference>
<dbReference type="PROSITE" id="PS50262">
    <property type="entry name" value="G_PROTEIN_RECEP_F1_2"/>
    <property type="match status" value="1"/>
</dbReference>
<proteinExistence type="predicted"/>
<feature type="transmembrane region" description="Helical" evidence="13">
    <location>
        <begin position="98"/>
        <end position="120"/>
    </location>
</feature>
<dbReference type="GO" id="GO:0004984">
    <property type="term" value="F:olfactory receptor activity"/>
    <property type="evidence" value="ECO:0007669"/>
    <property type="project" value="InterPro"/>
</dbReference>
<evidence type="ECO:0000256" key="2">
    <source>
        <dbReference type="ARBA" id="ARBA00022475"/>
    </source>
</evidence>
<evidence type="ECO:0000256" key="1">
    <source>
        <dbReference type="ARBA" id="ARBA00004651"/>
    </source>
</evidence>
<keyword evidence="15" id="KW-1185">Reference proteome</keyword>
<dbReference type="RefSeq" id="XP_030042511.1">
    <property type="nucleotide sequence ID" value="XM_030186651.1"/>
</dbReference>
<evidence type="ECO:0000256" key="13">
    <source>
        <dbReference type="SAM" id="Phobius"/>
    </source>
</evidence>
<keyword evidence="11" id="KW-0325">Glycoprotein</keyword>
<dbReference type="CDD" id="cd13954">
    <property type="entry name" value="7tmA_OR"/>
    <property type="match status" value="1"/>
</dbReference>
<dbReference type="InterPro" id="IPR000276">
    <property type="entry name" value="GPCR_Rhodpsn"/>
</dbReference>
<comment type="subcellular location">
    <subcellularLocation>
        <location evidence="1">Cell membrane</location>
        <topology evidence="1">Multi-pass membrane protein</topology>
    </subcellularLocation>
</comment>
<evidence type="ECO:0000256" key="12">
    <source>
        <dbReference type="ARBA" id="ARBA00023224"/>
    </source>
</evidence>
<feature type="transmembrane region" description="Helical" evidence="13">
    <location>
        <begin position="25"/>
        <end position="47"/>
    </location>
</feature>
<evidence type="ECO:0000256" key="5">
    <source>
        <dbReference type="ARBA" id="ARBA00022725"/>
    </source>
</evidence>
<evidence type="ECO:0000256" key="7">
    <source>
        <dbReference type="ARBA" id="ARBA00023040"/>
    </source>
</evidence>
<dbReference type="Gene3D" id="1.20.1070.10">
    <property type="entry name" value="Rhodopsin 7-helix transmembrane proteins"/>
    <property type="match status" value="1"/>
</dbReference>
<dbReference type="PRINTS" id="PR00237">
    <property type="entry name" value="GPCRRHODOPSN"/>
</dbReference>
<evidence type="ECO:0000313" key="16">
    <source>
        <dbReference type="RefSeq" id="XP_030042511.1"/>
    </source>
</evidence>
<dbReference type="KEGG" id="muo:115457225"/>
<evidence type="ECO:0000256" key="3">
    <source>
        <dbReference type="ARBA" id="ARBA00022606"/>
    </source>
</evidence>
<reference evidence="16" key="1">
    <citation type="submission" date="2025-08" db="UniProtKB">
        <authorList>
            <consortium name="RefSeq"/>
        </authorList>
    </citation>
    <scope>IDENTIFICATION</scope>
</reference>
<organism evidence="15 16">
    <name type="scientific">Microcaecilia unicolor</name>
    <dbReference type="NCBI Taxonomy" id="1415580"/>
    <lineage>
        <taxon>Eukaryota</taxon>
        <taxon>Metazoa</taxon>
        <taxon>Chordata</taxon>
        <taxon>Craniata</taxon>
        <taxon>Vertebrata</taxon>
        <taxon>Euteleostomi</taxon>
        <taxon>Amphibia</taxon>
        <taxon>Gymnophiona</taxon>
        <taxon>Siphonopidae</taxon>
        <taxon>Microcaecilia</taxon>
    </lineage>
</organism>
<keyword evidence="8 13" id="KW-0472">Membrane</keyword>
<keyword evidence="4 13" id="KW-0812">Transmembrane</keyword>
<evidence type="ECO:0000259" key="14">
    <source>
        <dbReference type="PROSITE" id="PS50262"/>
    </source>
</evidence>
<feature type="transmembrane region" description="Helical" evidence="13">
    <location>
        <begin position="272"/>
        <end position="292"/>
    </location>
</feature>
<evidence type="ECO:0000313" key="15">
    <source>
        <dbReference type="Proteomes" id="UP000515156"/>
    </source>
</evidence>
<dbReference type="FunFam" id="1.20.1070.10:FF:000001">
    <property type="entry name" value="Olfactory receptor"/>
    <property type="match status" value="1"/>
</dbReference>
<gene>
    <name evidence="16" type="primary">LOC115457225</name>
</gene>
<dbReference type="InterPro" id="IPR017452">
    <property type="entry name" value="GPCR_Rhodpsn_7TM"/>
</dbReference>
<dbReference type="PANTHER" id="PTHR24242:SF359">
    <property type="entry name" value="ODORANT RECEPTOR-RELATED"/>
    <property type="match status" value="1"/>
</dbReference>
<evidence type="ECO:0000256" key="9">
    <source>
        <dbReference type="ARBA" id="ARBA00023157"/>
    </source>
</evidence>
<dbReference type="GO" id="GO:0005886">
    <property type="term" value="C:plasma membrane"/>
    <property type="evidence" value="ECO:0007669"/>
    <property type="project" value="UniProtKB-SubCell"/>
</dbReference>
<keyword evidence="10" id="KW-0675">Receptor</keyword>
<name>A0A6P7WN80_9AMPH</name>